<dbReference type="EMBL" id="WWBZ02000001">
    <property type="protein sequence ID" value="KAF4313080.1"/>
    <property type="molecule type" value="Genomic_DNA"/>
</dbReference>
<keyword evidence="1" id="KW-0472">Membrane</keyword>
<name>A0A8H4J4T9_9PEZI</name>
<keyword evidence="1" id="KW-0812">Transmembrane</keyword>
<dbReference type="AlphaFoldDB" id="A0A8H4J4T9"/>
<organism evidence="2 3">
    <name type="scientific">Botryosphaeria dothidea</name>
    <dbReference type="NCBI Taxonomy" id="55169"/>
    <lineage>
        <taxon>Eukaryota</taxon>
        <taxon>Fungi</taxon>
        <taxon>Dikarya</taxon>
        <taxon>Ascomycota</taxon>
        <taxon>Pezizomycotina</taxon>
        <taxon>Dothideomycetes</taxon>
        <taxon>Dothideomycetes incertae sedis</taxon>
        <taxon>Botryosphaeriales</taxon>
        <taxon>Botryosphaeriaceae</taxon>
        <taxon>Botryosphaeria</taxon>
    </lineage>
</organism>
<dbReference type="PANTHER" id="PTHR35041:SF6">
    <property type="entry name" value="FORMYLMETHIONINE DEFORMYLASE-LIKE PROTEIN-RELATED"/>
    <property type="match status" value="1"/>
</dbReference>
<dbReference type="Proteomes" id="UP000572817">
    <property type="component" value="Unassembled WGS sequence"/>
</dbReference>
<gene>
    <name evidence="2" type="ORF">GTA08_BOTSDO01726</name>
</gene>
<keyword evidence="1" id="KW-1133">Transmembrane helix</keyword>
<comment type="caution">
    <text evidence="2">The sequence shown here is derived from an EMBL/GenBank/DDBJ whole genome shotgun (WGS) entry which is preliminary data.</text>
</comment>
<sequence>MPRSSRWNNEHDYSIVMNDASFQPHSTDHLTSKPGLATDSNSVNAHEVFFTEPPHISNPNSGIAYKDESSGANAVSPRSQWGVHWKSPALMLSLFVFGILAGVAHHIYYQSLHHTNVESTTTQQWAIRIGTGLAFLSKAALAASVGVAFSQRIWVTLRSKPVSLHAMDDLFSLTVDPTSFFSWEIISKAKVLCLLAASMWCIPLVATITPATLSVHLEIMQNSTDVLVPCLDWSSSKYYAKYEGAGFISGASIPVHRVVAATATAGDIIQVAAHYPNSSYELEFFGPSLKCYNLSDAAERKNGGEDVASLQEMFDKTMDVPSGFVGPLIWLGNTTLDMDDTVFINIGGTKGQNLTCNLWNTTYHVLFNFTATEQSTTITHLNKTAAVHVTPGDVPTAYTASQVAYSGYSAAIRSILAVQIGISAMGTNNNPEAFLLKTSLASCPELMATLGDASDYIDTSQAYMCRNASIARAIEDLSHNFTLSLMSSELLAGNTTVGVSVFTPTNRYVYNWRNLVAAYGVGVVVALREYVVLEHFGYDAECGLG</sequence>
<proteinExistence type="predicted"/>
<keyword evidence="3" id="KW-1185">Reference proteome</keyword>
<evidence type="ECO:0000313" key="2">
    <source>
        <dbReference type="EMBL" id="KAF4313080.1"/>
    </source>
</evidence>
<dbReference type="PANTHER" id="PTHR35041">
    <property type="entry name" value="MEDIATOR OF RNA POLYMERASE II TRANSCRIPTION SUBUNIT 1"/>
    <property type="match status" value="1"/>
</dbReference>
<feature type="transmembrane region" description="Helical" evidence="1">
    <location>
        <begin position="129"/>
        <end position="150"/>
    </location>
</feature>
<reference evidence="2" key="1">
    <citation type="submission" date="2020-04" db="EMBL/GenBank/DDBJ databases">
        <title>Genome Assembly and Annotation of Botryosphaeria dothidea sdau 11-99, a Latent Pathogen of Apple Fruit Ring Rot in China.</title>
        <authorList>
            <person name="Yu C."/>
            <person name="Diao Y."/>
            <person name="Lu Q."/>
            <person name="Zhao J."/>
            <person name="Cui S."/>
            <person name="Peng C."/>
            <person name="He B."/>
            <person name="Liu H."/>
        </authorList>
    </citation>
    <scope>NUCLEOTIDE SEQUENCE [LARGE SCALE GENOMIC DNA]</scope>
    <source>
        <strain evidence="2">Sdau11-99</strain>
    </source>
</reference>
<feature type="transmembrane region" description="Helical" evidence="1">
    <location>
        <begin position="191"/>
        <end position="213"/>
    </location>
</feature>
<dbReference type="OrthoDB" id="5322539at2759"/>
<feature type="transmembrane region" description="Helical" evidence="1">
    <location>
        <begin position="89"/>
        <end position="109"/>
    </location>
</feature>
<evidence type="ECO:0000256" key="1">
    <source>
        <dbReference type="SAM" id="Phobius"/>
    </source>
</evidence>
<evidence type="ECO:0000313" key="3">
    <source>
        <dbReference type="Proteomes" id="UP000572817"/>
    </source>
</evidence>
<protein>
    <submittedName>
        <fullName evidence="2">Uncharacterized protein</fullName>
    </submittedName>
</protein>
<accession>A0A8H4J4T9</accession>